<protein>
    <submittedName>
        <fullName evidence="1">Uncharacterized protein</fullName>
    </submittedName>
</protein>
<comment type="caution">
    <text evidence="1">The sequence shown here is derived from an EMBL/GenBank/DDBJ whole genome shotgun (WGS) entry which is preliminary data.</text>
</comment>
<evidence type="ECO:0000313" key="2">
    <source>
        <dbReference type="Proteomes" id="UP001108123"/>
    </source>
</evidence>
<organism evidence="1 2">
    <name type="scientific">Anaerosalibacter bizertensis</name>
    <dbReference type="NCBI Taxonomy" id="932217"/>
    <lineage>
        <taxon>Bacteria</taxon>
        <taxon>Bacillati</taxon>
        <taxon>Bacillota</taxon>
        <taxon>Tissierellia</taxon>
        <taxon>Tissierellales</taxon>
        <taxon>Sporanaerobacteraceae</taxon>
        <taxon>Anaerosalibacter</taxon>
    </lineage>
</organism>
<evidence type="ECO:0000313" key="1">
    <source>
        <dbReference type="EMBL" id="MCG4566018.1"/>
    </source>
</evidence>
<dbReference type="AlphaFoldDB" id="A0A9Q4FMK3"/>
<name>A0A9Q4FMK3_9FIRM</name>
<proteinExistence type="predicted"/>
<gene>
    <name evidence="1" type="ORF">L0P62_11210</name>
</gene>
<accession>A0A9Q4FMK3</accession>
<reference evidence="1" key="1">
    <citation type="submission" date="2022-01" db="EMBL/GenBank/DDBJ databases">
        <title>Collection of gut derived symbiotic bacterial strains cultured from healthy donors.</title>
        <authorList>
            <person name="Lin H."/>
            <person name="Kohout C."/>
            <person name="Waligurski E."/>
            <person name="Pamer E.G."/>
        </authorList>
    </citation>
    <scope>NUCLEOTIDE SEQUENCE</scope>
    <source>
        <strain evidence="1">MSK.14.39</strain>
    </source>
</reference>
<sequence length="467" mass="53996">MPKFLSTELKLGKALDELGIFDPLLDIDSNYFINIKRLKETKVPEFQNSYDNINKYFDKIGLLLSVSKSNSDRAYREAFKRFNFPELNGICLGFSKGKHGSGFGKNLRRKIIADAKEIIDLGSRDPEIFHLIGLFEDNVGPDRLSDMIARIIYSDICMYTIRVNKELGITKQNYPKIKFYKDGIMENPYKKDKLLLLPKDILHELPIARDWEDIDRVCLENERIRAEINEIIGEKWYKIPTSHKKRLLKEYIFKNPRVLKEVIKDYKKMTVPVYDFDKDIVGEYSIAKIASDLPNKYPIIISNRPQTSIEITKLICNKFKDLVENNKVSELLYVNNKPRSEKIVQRAFFCVAESYCAANNLDISPESDSGRGPVDFKMSRGEDKTVVEIKLTTNNNLIHGFEVQIEEYAKAEKTENKIFMVVDNGGSQSRLDKVKEIYKNKKDSEEKVPDLIVIDAIPKKSASKYKR</sequence>
<dbReference type="RefSeq" id="WP_237915660.1">
    <property type="nucleotide sequence ID" value="NZ_JAKNID010000080.1"/>
</dbReference>
<keyword evidence="2" id="KW-1185">Reference proteome</keyword>
<dbReference type="EMBL" id="JAKNID010000080">
    <property type="protein sequence ID" value="MCG4566018.1"/>
    <property type="molecule type" value="Genomic_DNA"/>
</dbReference>
<dbReference type="Proteomes" id="UP001108123">
    <property type="component" value="Unassembled WGS sequence"/>
</dbReference>